<dbReference type="Gene3D" id="3.40.50.300">
    <property type="entry name" value="P-loop containing nucleotide triphosphate hydrolases"/>
    <property type="match status" value="2"/>
</dbReference>
<dbReference type="InterPro" id="IPR003395">
    <property type="entry name" value="RecF/RecN/SMC_N"/>
</dbReference>
<dbReference type="Pfam" id="PF06470">
    <property type="entry name" value="SMC_hinge"/>
    <property type="match status" value="1"/>
</dbReference>
<keyword evidence="6 7" id="KW-0238">DNA-binding</keyword>
<dbReference type="InterPro" id="IPR027417">
    <property type="entry name" value="P-loop_NTPase"/>
</dbReference>
<dbReference type="RefSeq" id="WP_106006371.1">
    <property type="nucleotide sequence ID" value="NZ_CP136419.1"/>
</dbReference>
<feature type="coiled-coil region" evidence="7">
    <location>
        <begin position="416"/>
        <end position="492"/>
    </location>
</feature>
<feature type="coiled-coil region" evidence="7">
    <location>
        <begin position="998"/>
        <end position="1025"/>
    </location>
</feature>
<organism evidence="9 10">
    <name type="scientific">Neomoorella humiferrea</name>
    <dbReference type="NCBI Taxonomy" id="676965"/>
    <lineage>
        <taxon>Bacteria</taxon>
        <taxon>Bacillati</taxon>
        <taxon>Bacillota</taxon>
        <taxon>Clostridia</taxon>
        <taxon>Neomoorellales</taxon>
        <taxon>Neomoorellaceae</taxon>
        <taxon>Neomoorella</taxon>
    </lineage>
</organism>
<comment type="caution">
    <text evidence="9">The sequence shown here is derived from an EMBL/GenBank/DDBJ whole genome shotgun (WGS) entry which is preliminary data.</text>
</comment>
<evidence type="ECO:0000256" key="6">
    <source>
        <dbReference type="ARBA" id="ARBA00023125"/>
    </source>
</evidence>
<dbReference type="Gene3D" id="3.30.70.1620">
    <property type="match status" value="1"/>
</dbReference>
<dbReference type="GO" id="GO:0005694">
    <property type="term" value="C:chromosome"/>
    <property type="evidence" value="ECO:0007669"/>
    <property type="project" value="InterPro"/>
</dbReference>
<evidence type="ECO:0000256" key="1">
    <source>
        <dbReference type="ARBA" id="ARBA00004496"/>
    </source>
</evidence>
<feature type="coiled-coil region" evidence="7">
    <location>
        <begin position="308"/>
        <end position="387"/>
    </location>
</feature>
<comment type="domain">
    <text evidence="7">Contains large globular domains required for ATP hydrolysis at each terminus and a third globular domain forming a flexible hinge near the middle of the molecule. These domains are separated by coiled-coil structures.</text>
</comment>
<comment type="function">
    <text evidence="7">Required for chromosome condensation and partitioning.</text>
</comment>
<feature type="coiled-coil region" evidence="7">
    <location>
        <begin position="747"/>
        <end position="942"/>
    </location>
</feature>
<feature type="domain" description="SMC hinge" evidence="8">
    <location>
        <begin position="525"/>
        <end position="643"/>
    </location>
</feature>
<dbReference type="GO" id="GO:0016887">
    <property type="term" value="F:ATP hydrolysis activity"/>
    <property type="evidence" value="ECO:0007669"/>
    <property type="project" value="InterPro"/>
</dbReference>
<comment type="similarity">
    <text evidence="7">Belongs to the SMC family.</text>
</comment>
<evidence type="ECO:0000313" key="9">
    <source>
        <dbReference type="EMBL" id="PRR69151.1"/>
    </source>
</evidence>
<evidence type="ECO:0000256" key="2">
    <source>
        <dbReference type="ARBA" id="ARBA00022490"/>
    </source>
</evidence>
<dbReference type="Gene3D" id="1.20.1060.20">
    <property type="match status" value="1"/>
</dbReference>
<name>A0A2T0AL22_9FIRM</name>
<evidence type="ECO:0000256" key="7">
    <source>
        <dbReference type="HAMAP-Rule" id="MF_01894"/>
    </source>
</evidence>
<evidence type="ECO:0000256" key="3">
    <source>
        <dbReference type="ARBA" id="ARBA00022741"/>
    </source>
</evidence>
<dbReference type="FunFam" id="3.40.50.300:FF:000901">
    <property type="entry name" value="Chromosome partition protein Smc"/>
    <property type="match status" value="1"/>
</dbReference>
<gene>
    <name evidence="9" type="primary">smc_4</name>
    <name evidence="7" type="synonym">smc</name>
    <name evidence="9" type="ORF">MOHU_24540</name>
</gene>
<protein>
    <recommendedName>
        <fullName evidence="7">Chromosome partition protein Smc</fullName>
    </recommendedName>
</protein>
<dbReference type="PANTHER" id="PTHR43977">
    <property type="entry name" value="STRUCTURAL MAINTENANCE OF CHROMOSOMES PROTEIN 3"/>
    <property type="match status" value="1"/>
</dbReference>
<dbReference type="InterPro" id="IPR024704">
    <property type="entry name" value="SMC"/>
</dbReference>
<feature type="coiled-coil region" evidence="7">
    <location>
        <begin position="167"/>
        <end position="201"/>
    </location>
</feature>
<reference evidence="9 10" key="1">
    <citation type="submission" date="2018-03" db="EMBL/GenBank/DDBJ databases">
        <title>Genome sequence of Moorella humiferrea DSM 23265.</title>
        <authorList>
            <person name="Poehlein A."/>
            <person name="Daniel R."/>
        </authorList>
    </citation>
    <scope>NUCLEOTIDE SEQUENCE [LARGE SCALE GENOMIC DNA]</scope>
    <source>
        <strain evidence="9 10">DSM 23265</strain>
    </source>
</reference>
<dbReference type="GO" id="GO:0007062">
    <property type="term" value="P:sister chromatid cohesion"/>
    <property type="evidence" value="ECO:0007669"/>
    <property type="project" value="InterPro"/>
</dbReference>
<keyword evidence="2 7" id="KW-0963">Cytoplasm</keyword>
<dbReference type="GO" id="GO:0005737">
    <property type="term" value="C:cytoplasm"/>
    <property type="evidence" value="ECO:0007669"/>
    <property type="project" value="UniProtKB-SubCell"/>
</dbReference>
<comment type="subcellular location">
    <subcellularLocation>
        <location evidence="1 7">Cytoplasm</location>
    </subcellularLocation>
</comment>
<evidence type="ECO:0000256" key="4">
    <source>
        <dbReference type="ARBA" id="ARBA00022840"/>
    </source>
</evidence>
<comment type="subunit">
    <text evidence="7">Homodimer.</text>
</comment>
<evidence type="ECO:0000313" key="10">
    <source>
        <dbReference type="Proteomes" id="UP000238415"/>
    </source>
</evidence>
<evidence type="ECO:0000259" key="8">
    <source>
        <dbReference type="SMART" id="SM00968"/>
    </source>
</evidence>
<dbReference type="InterPro" id="IPR010935">
    <property type="entry name" value="SMC_hinge"/>
</dbReference>
<dbReference type="OrthoDB" id="9808768at2"/>
<sequence>MYLKFIELQGFKTFAERVKLELGPGLTAIVGPNGSGKSNIADAILWVLGEQSAKILRGSRMDDVIFAGSEKRRPVGMAEVTLHLDNSDGSLPLDYQEIAVTRRFFRSGEGEYYINRVPCRLRDIQELFLDTGSGRGGLSIVGQGRLEEIFTARPEDRRAVLEEAAGIARYRSRKKEAEQRLEAVEADLIRIEDLIMGLKEQLEPAAMEAARARRYQKLNRILKLIELIIKAGEAKEIEVRHRQSLERLKELGTDLERLKTREELLAARAGEIQLRQQQRAVLKERYRQELQGLRERLVGVGGKINLVREKLADIARQQEEDANRQQQLEEEKNALAAALAALNREREENVREQARLEQEITGGRQREKNLQAEVLELEAELEKIKTDLFQVAHERAACHNELVRLEEKRTSIERLAEHKGRQLKEWQHEREALKKQLEAGQEQLQQLEAELKRLEEEKAVLEGERRLKEQELATLERELAGWQERRRTLAAQIKVWHQAQDEYEGFTEGVKFIMQASKRGETALRGVLDVVVERLKVPAELTLAIEAALGGAAQQILVRTAEDAEAVIHFLKTRGRGRVTILPLAWLEPRRWPTWASWALQEPGVLGIAAGLVVCDEEVRPAVDYLLGQILVVDHIRRAVALGERLRPPVRLVTVEGDLIQPRGPVTGGNVGQRGGYLQRRQAIQRSEAELAELDAKIKEAKVKSASLQEILAKYRLDLQRVTEGLFDCRGRLQNLLHRQGERKEDLVRLEEKIAVLTEEMDQGTGDFQDLNKERAEKQELLDRLAAMEDGLNLRLTELQGEVAACQQRLASCRQELAVNQARLQALNNAFEQLNRREGELARQQEKWQRRQEELASAREQASSLENELKGELERLVGEEERLRDACRQLTEKLTGLEEEVAVHAAEEEKVVRELEKLRVERDKILARRQQEEVNIARLETALAAVHGELTERYGSQWQKALQKPRPYLRKKAPYVRERLKAKLESLGEVNLGAIEVYEGLKTRVDELERQKKDLEEGRAALHQVITEMERLMARQLKATFNAVQEHFAAIFQELFNGGEARLELTGNGDILDAGLEIIARPPGKKPQHLALLSGGEKALTAVAFIFALLKVKPSAFCIFDEVDTALDEANVERFARMLRQFAERTQIIVITHRQGTMAAADVLYGVTMTEQGVSRLVSVRLEQLPA</sequence>
<dbReference type="SUPFAM" id="SSF75553">
    <property type="entry name" value="Smc hinge domain"/>
    <property type="match status" value="1"/>
</dbReference>
<dbReference type="Gene3D" id="6.10.140.1720">
    <property type="match status" value="1"/>
</dbReference>
<dbReference type="InterPro" id="IPR036277">
    <property type="entry name" value="SMC_hinge_sf"/>
</dbReference>
<dbReference type="CDD" id="cd03278">
    <property type="entry name" value="ABC_SMC_barmotin"/>
    <property type="match status" value="1"/>
</dbReference>
<dbReference type="GO" id="GO:0003677">
    <property type="term" value="F:DNA binding"/>
    <property type="evidence" value="ECO:0007669"/>
    <property type="project" value="UniProtKB-UniRule"/>
</dbReference>
<proteinExistence type="inferred from homology"/>
<dbReference type="SMART" id="SM00968">
    <property type="entry name" value="SMC_hinge"/>
    <property type="match status" value="1"/>
</dbReference>
<dbReference type="GO" id="GO:0007059">
    <property type="term" value="P:chromosome segregation"/>
    <property type="evidence" value="ECO:0007669"/>
    <property type="project" value="UniProtKB-UniRule"/>
</dbReference>
<dbReference type="HAMAP" id="MF_01894">
    <property type="entry name" value="Smc_prok"/>
    <property type="match status" value="1"/>
</dbReference>
<dbReference type="GO" id="GO:0005524">
    <property type="term" value="F:ATP binding"/>
    <property type="evidence" value="ECO:0007669"/>
    <property type="project" value="UniProtKB-UniRule"/>
</dbReference>
<dbReference type="InterPro" id="IPR011890">
    <property type="entry name" value="SMC_prok"/>
</dbReference>
<dbReference type="GO" id="GO:0006260">
    <property type="term" value="P:DNA replication"/>
    <property type="evidence" value="ECO:0007669"/>
    <property type="project" value="UniProtKB-UniRule"/>
</dbReference>
<dbReference type="SUPFAM" id="SSF52540">
    <property type="entry name" value="P-loop containing nucleoside triphosphate hydrolases"/>
    <property type="match status" value="1"/>
</dbReference>
<feature type="binding site" evidence="7">
    <location>
        <begin position="32"/>
        <end position="39"/>
    </location>
    <ligand>
        <name>ATP</name>
        <dbReference type="ChEBI" id="CHEBI:30616"/>
    </ligand>
</feature>
<feature type="coiled-coil region" evidence="7">
    <location>
        <begin position="684"/>
        <end position="711"/>
    </location>
</feature>
<dbReference type="GO" id="GO:0030261">
    <property type="term" value="P:chromosome condensation"/>
    <property type="evidence" value="ECO:0007669"/>
    <property type="project" value="InterPro"/>
</dbReference>
<dbReference type="AlphaFoldDB" id="A0A2T0AL22"/>
<dbReference type="NCBIfam" id="TIGR02168">
    <property type="entry name" value="SMC_prok_B"/>
    <property type="match status" value="1"/>
</dbReference>
<evidence type="ECO:0000256" key="5">
    <source>
        <dbReference type="ARBA" id="ARBA00023054"/>
    </source>
</evidence>
<keyword evidence="4 7" id="KW-0067">ATP-binding</keyword>
<dbReference type="Pfam" id="PF02463">
    <property type="entry name" value="SMC_N"/>
    <property type="match status" value="1"/>
</dbReference>
<accession>A0A2T0AL22</accession>
<keyword evidence="5 7" id="KW-0175">Coiled coil</keyword>
<dbReference type="Gene3D" id="1.10.287.1490">
    <property type="match status" value="1"/>
</dbReference>
<dbReference type="Proteomes" id="UP000238415">
    <property type="component" value="Unassembled WGS sequence"/>
</dbReference>
<keyword evidence="10" id="KW-1185">Reference proteome</keyword>
<dbReference type="PIRSF" id="PIRSF005719">
    <property type="entry name" value="SMC"/>
    <property type="match status" value="1"/>
</dbReference>
<dbReference type="EMBL" id="PVXM01000057">
    <property type="protein sequence ID" value="PRR69151.1"/>
    <property type="molecule type" value="Genomic_DNA"/>
</dbReference>
<dbReference type="FunFam" id="3.40.50.300:FF:000984">
    <property type="entry name" value="Chromosome partition protein Smc"/>
    <property type="match status" value="1"/>
</dbReference>
<keyword evidence="3 7" id="KW-0547">Nucleotide-binding</keyword>